<organism evidence="1 2">
    <name type="scientific">Baudoinia panamericana (strain UAMH 10762)</name>
    <name type="common">Angels' share fungus</name>
    <name type="synonym">Baudoinia compniacensis (strain UAMH 10762)</name>
    <dbReference type="NCBI Taxonomy" id="717646"/>
    <lineage>
        <taxon>Eukaryota</taxon>
        <taxon>Fungi</taxon>
        <taxon>Dikarya</taxon>
        <taxon>Ascomycota</taxon>
        <taxon>Pezizomycotina</taxon>
        <taxon>Dothideomycetes</taxon>
        <taxon>Dothideomycetidae</taxon>
        <taxon>Mycosphaerellales</taxon>
        <taxon>Teratosphaeriaceae</taxon>
        <taxon>Baudoinia</taxon>
    </lineage>
</organism>
<dbReference type="Proteomes" id="UP000011761">
    <property type="component" value="Unassembled WGS sequence"/>
</dbReference>
<name>M2LKS1_BAUPA</name>
<dbReference type="GeneID" id="19112884"/>
<evidence type="ECO:0000313" key="1">
    <source>
        <dbReference type="EMBL" id="EMC94882.1"/>
    </source>
</evidence>
<dbReference type="KEGG" id="bcom:BAUCODRAFT_36154"/>
<dbReference type="HOGENOM" id="CLU_2426675_0_0_1"/>
<dbReference type="RefSeq" id="XP_007678107.1">
    <property type="nucleotide sequence ID" value="XM_007679917.1"/>
</dbReference>
<dbReference type="EMBL" id="KB445558">
    <property type="protein sequence ID" value="EMC94882.1"/>
    <property type="molecule type" value="Genomic_DNA"/>
</dbReference>
<keyword evidence="2" id="KW-1185">Reference proteome</keyword>
<proteinExistence type="predicted"/>
<accession>M2LKS1</accession>
<dbReference type="AlphaFoldDB" id="M2LKS1"/>
<evidence type="ECO:0000313" key="2">
    <source>
        <dbReference type="Proteomes" id="UP000011761"/>
    </source>
</evidence>
<reference evidence="1 2" key="1">
    <citation type="journal article" date="2012" name="PLoS Pathog.">
        <title>Diverse lifestyles and strategies of plant pathogenesis encoded in the genomes of eighteen Dothideomycetes fungi.</title>
        <authorList>
            <person name="Ohm R.A."/>
            <person name="Feau N."/>
            <person name="Henrissat B."/>
            <person name="Schoch C.L."/>
            <person name="Horwitz B.A."/>
            <person name="Barry K.W."/>
            <person name="Condon B.J."/>
            <person name="Copeland A.C."/>
            <person name="Dhillon B."/>
            <person name="Glaser F."/>
            <person name="Hesse C.N."/>
            <person name="Kosti I."/>
            <person name="LaButti K."/>
            <person name="Lindquist E.A."/>
            <person name="Lucas S."/>
            <person name="Salamov A.A."/>
            <person name="Bradshaw R.E."/>
            <person name="Ciuffetti L."/>
            <person name="Hamelin R.C."/>
            <person name="Kema G.H.J."/>
            <person name="Lawrence C."/>
            <person name="Scott J.A."/>
            <person name="Spatafora J.W."/>
            <person name="Turgeon B.G."/>
            <person name="de Wit P.J.G.M."/>
            <person name="Zhong S."/>
            <person name="Goodwin S.B."/>
            <person name="Grigoriev I.V."/>
        </authorList>
    </citation>
    <scope>NUCLEOTIDE SEQUENCE [LARGE SCALE GENOMIC DNA]</scope>
    <source>
        <strain evidence="1 2">UAMH 10762</strain>
    </source>
</reference>
<sequence length="91" mass="10196">MCGGCRSWRPPRTVHFVGDVLSTGVVDANHSVCALDWSCSVQTQPKDRHQPLICLVSCPPHWELAVAFGSKYRDKVRRTLVMRLRSPSSMS</sequence>
<protein>
    <submittedName>
        <fullName evidence="1">Uncharacterized protein</fullName>
    </submittedName>
</protein>
<gene>
    <name evidence="1" type="ORF">BAUCODRAFT_36154</name>
</gene>